<evidence type="ECO:0000313" key="1">
    <source>
        <dbReference type="EMBL" id="KAK7350224.1"/>
    </source>
</evidence>
<gene>
    <name evidence="1" type="ORF">VNO77_08546</name>
</gene>
<sequence length="125" mass="14579">MHHQLSSHMNRIRGSSVYLPSSSSLWLPWYHECCYDHGLFHYPYTTFMAKPGNHNHHCKSFMKQTTSHGLDPTLRLLGKSQNLVKVDAKVFFPAQLDLRISSILHIHFQQGEIFERVLYPLPLSF</sequence>
<organism evidence="1 2">
    <name type="scientific">Canavalia gladiata</name>
    <name type="common">Sword bean</name>
    <name type="synonym">Dolichos gladiatus</name>
    <dbReference type="NCBI Taxonomy" id="3824"/>
    <lineage>
        <taxon>Eukaryota</taxon>
        <taxon>Viridiplantae</taxon>
        <taxon>Streptophyta</taxon>
        <taxon>Embryophyta</taxon>
        <taxon>Tracheophyta</taxon>
        <taxon>Spermatophyta</taxon>
        <taxon>Magnoliopsida</taxon>
        <taxon>eudicotyledons</taxon>
        <taxon>Gunneridae</taxon>
        <taxon>Pentapetalae</taxon>
        <taxon>rosids</taxon>
        <taxon>fabids</taxon>
        <taxon>Fabales</taxon>
        <taxon>Fabaceae</taxon>
        <taxon>Papilionoideae</taxon>
        <taxon>50 kb inversion clade</taxon>
        <taxon>NPAAA clade</taxon>
        <taxon>indigoferoid/millettioid clade</taxon>
        <taxon>Phaseoleae</taxon>
        <taxon>Canavalia</taxon>
    </lineage>
</organism>
<reference evidence="1 2" key="1">
    <citation type="submission" date="2024-01" db="EMBL/GenBank/DDBJ databases">
        <title>The genomes of 5 underutilized Papilionoideae crops provide insights into root nodulation and disease resistanc.</title>
        <authorList>
            <person name="Jiang F."/>
        </authorList>
    </citation>
    <scope>NUCLEOTIDE SEQUENCE [LARGE SCALE GENOMIC DNA]</scope>
    <source>
        <strain evidence="1">LVBAO_FW01</strain>
        <tissue evidence="1">Leaves</tissue>
    </source>
</reference>
<protein>
    <submittedName>
        <fullName evidence="1">Uncharacterized protein</fullName>
    </submittedName>
</protein>
<dbReference type="EMBL" id="JAYMYQ010000002">
    <property type="protein sequence ID" value="KAK7350224.1"/>
    <property type="molecule type" value="Genomic_DNA"/>
</dbReference>
<dbReference type="Proteomes" id="UP001367508">
    <property type="component" value="Unassembled WGS sequence"/>
</dbReference>
<keyword evidence="2" id="KW-1185">Reference proteome</keyword>
<name>A0AAN9QWM7_CANGL</name>
<comment type="caution">
    <text evidence="1">The sequence shown here is derived from an EMBL/GenBank/DDBJ whole genome shotgun (WGS) entry which is preliminary data.</text>
</comment>
<evidence type="ECO:0000313" key="2">
    <source>
        <dbReference type="Proteomes" id="UP001367508"/>
    </source>
</evidence>
<accession>A0AAN9QWM7</accession>
<dbReference type="AlphaFoldDB" id="A0AAN9QWM7"/>
<proteinExistence type="predicted"/>